<proteinExistence type="predicted"/>
<evidence type="ECO:0000313" key="2">
    <source>
        <dbReference type="Proteomes" id="UP000821865"/>
    </source>
</evidence>
<comment type="caution">
    <text evidence="1">The sequence shown here is derived from an EMBL/GenBank/DDBJ whole genome shotgun (WGS) entry which is preliminary data.</text>
</comment>
<keyword evidence="2" id="KW-1185">Reference proteome</keyword>
<dbReference type="EMBL" id="CM023474">
    <property type="protein sequence ID" value="KAH7950309.1"/>
    <property type="molecule type" value="Genomic_DNA"/>
</dbReference>
<dbReference type="Proteomes" id="UP000821865">
    <property type="component" value="Chromosome 5"/>
</dbReference>
<accession>A0ACB8CTH3</accession>
<sequence>MAKPGNAVIYGSRPVEATDINNLLVDLEGARGVFSGTVIDYRMPCTASEARTCQIVANLTVWNEFLCPLYLELQELPEAGRQLGLMQVNKVWYEGSIEIRLREAATVLYWLLYNHHCVARIHIGHMITSPEKAELCIPVLWNTLDGNSSVKSVILDFSFPKGFKSEENEKLSEVILSLKCLEELKLPSWYSICPRSVSEISRSMTKLTVLDWSSLVHIESTLAQRLLTVLKTNTTLRDLSLSVAVISADPALFDEFLTGNARLQNLRVVSNCYCCSDDSLRWIFKGMLKNRSVSSLQADKVTLDCESVELASKLLAENKVLRCFRVLPPAYVLNKSTALLVRVRLPPNTTTWQEAVARNRTLRYMTLNFSIWSAEHWGPFFRVLSKHTSLKMVTIVVERKEYRLLPGVVKALQENGAEVKVFFKAPYIANELAVTDCKPLCELSILLLDETKDRMLPLFLQLSTFSHLKELSLKLSSWDCTIYSAISEFISLTSTLRKLCVDLNMLFAPELVEWCPALARSLLLNRSIADLSVSVSRESDENVELLGDAVIRSPTIRKLTLMTFDADALSYFLRGLHAGILNNYTMCSVTVDNMRDFIMPADWFTVLDTTRRNSGFVARAAQFLNGERCDRLCAAGLDRVSRHPALVAELAEVLAIDQVEAADMVQRRFRSIEGLHEFMRLAGVVKERVTCLPREDRRTQLDDLNDDCWAHVRRYLQLDDVPHI</sequence>
<reference evidence="1" key="1">
    <citation type="submission" date="2020-05" db="EMBL/GenBank/DDBJ databases">
        <title>Large-scale comparative analyses of tick genomes elucidate their genetic diversity and vector capacities.</title>
        <authorList>
            <person name="Jia N."/>
            <person name="Wang J."/>
            <person name="Shi W."/>
            <person name="Du L."/>
            <person name="Sun Y."/>
            <person name="Zhan W."/>
            <person name="Jiang J."/>
            <person name="Wang Q."/>
            <person name="Zhang B."/>
            <person name="Ji P."/>
            <person name="Sakyi L.B."/>
            <person name="Cui X."/>
            <person name="Yuan T."/>
            <person name="Jiang B."/>
            <person name="Yang W."/>
            <person name="Lam T.T.-Y."/>
            <person name="Chang Q."/>
            <person name="Ding S."/>
            <person name="Wang X."/>
            <person name="Zhu J."/>
            <person name="Ruan X."/>
            <person name="Zhao L."/>
            <person name="Wei J."/>
            <person name="Que T."/>
            <person name="Du C."/>
            <person name="Cheng J."/>
            <person name="Dai P."/>
            <person name="Han X."/>
            <person name="Huang E."/>
            <person name="Gao Y."/>
            <person name="Liu J."/>
            <person name="Shao H."/>
            <person name="Ye R."/>
            <person name="Li L."/>
            <person name="Wei W."/>
            <person name="Wang X."/>
            <person name="Wang C."/>
            <person name="Yang T."/>
            <person name="Huo Q."/>
            <person name="Li W."/>
            <person name="Guo W."/>
            <person name="Chen H."/>
            <person name="Zhou L."/>
            <person name="Ni X."/>
            <person name="Tian J."/>
            <person name="Zhou Y."/>
            <person name="Sheng Y."/>
            <person name="Liu T."/>
            <person name="Pan Y."/>
            <person name="Xia L."/>
            <person name="Li J."/>
            <person name="Zhao F."/>
            <person name="Cao W."/>
        </authorList>
    </citation>
    <scope>NUCLEOTIDE SEQUENCE</scope>
    <source>
        <strain evidence="1">Dsil-2018</strain>
    </source>
</reference>
<name>A0ACB8CTH3_DERSI</name>
<gene>
    <name evidence="1" type="ORF">HPB49_022228</name>
</gene>
<protein>
    <submittedName>
        <fullName evidence="1">Uncharacterized protein</fullName>
    </submittedName>
</protein>
<organism evidence="1 2">
    <name type="scientific">Dermacentor silvarum</name>
    <name type="common">Tick</name>
    <dbReference type="NCBI Taxonomy" id="543639"/>
    <lineage>
        <taxon>Eukaryota</taxon>
        <taxon>Metazoa</taxon>
        <taxon>Ecdysozoa</taxon>
        <taxon>Arthropoda</taxon>
        <taxon>Chelicerata</taxon>
        <taxon>Arachnida</taxon>
        <taxon>Acari</taxon>
        <taxon>Parasitiformes</taxon>
        <taxon>Ixodida</taxon>
        <taxon>Ixodoidea</taxon>
        <taxon>Ixodidae</taxon>
        <taxon>Rhipicephalinae</taxon>
        <taxon>Dermacentor</taxon>
    </lineage>
</organism>
<evidence type="ECO:0000313" key="1">
    <source>
        <dbReference type="EMBL" id="KAH7950309.1"/>
    </source>
</evidence>